<sequence length="245" mass="28475">MFINFSNTYASDHQGSINADKSLLISEIAEIYQASMTYIFKNQTLINQKGSDKSGLFGKSFLLNIKKAYRTKFNKPFPSDEHILVKALLRVMIEVMESNRTLFYDDDIQFKGFIPAIFAFQLSEKLSKKGLGLKIKFTSTPDMIRNQLNHPDLWEVETMKKIQESALPRYYDDKAKYLNKTAQRYFLPVKMQTFCLYCHGKPENNPLNKNRNKLQWTNIDKTGFPMENWTLKDFGGGISIIIYDK</sequence>
<dbReference type="InterPro" id="IPR021796">
    <property type="entry name" value="Tll0287-like_dom"/>
</dbReference>
<protein>
    <recommendedName>
        <fullName evidence="1">Tll0287-like domain-containing protein</fullName>
    </recommendedName>
</protein>
<dbReference type="Proteomes" id="UP000198862">
    <property type="component" value="Unassembled WGS sequence"/>
</dbReference>
<accession>A0A1I1ERV8</accession>
<evidence type="ECO:0000259" key="1">
    <source>
        <dbReference type="Pfam" id="PF11845"/>
    </source>
</evidence>
<dbReference type="EMBL" id="FOLO01000002">
    <property type="protein sequence ID" value="SFB89831.1"/>
    <property type="molecule type" value="Genomic_DNA"/>
</dbReference>
<gene>
    <name evidence="2" type="ORF">SAMN02745724_00411</name>
</gene>
<proteinExistence type="predicted"/>
<organism evidence="2 3">
    <name type="scientific">Pseudoalteromonas denitrificans DSM 6059</name>
    <dbReference type="NCBI Taxonomy" id="1123010"/>
    <lineage>
        <taxon>Bacteria</taxon>
        <taxon>Pseudomonadati</taxon>
        <taxon>Pseudomonadota</taxon>
        <taxon>Gammaproteobacteria</taxon>
        <taxon>Alteromonadales</taxon>
        <taxon>Pseudoalteromonadaceae</taxon>
        <taxon>Pseudoalteromonas</taxon>
    </lineage>
</organism>
<evidence type="ECO:0000313" key="3">
    <source>
        <dbReference type="Proteomes" id="UP000198862"/>
    </source>
</evidence>
<dbReference type="Pfam" id="PF11845">
    <property type="entry name" value="Tll0287-like"/>
    <property type="match status" value="1"/>
</dbReference>
<reference evidence="2 3" key="1">
    <citation type="submission" date="2016-10" db="EMBL/GenBank/DDBJ databases">
        <authorList>
            <person name="de Groot N.N."/>
        </authorList>
    </citation>
    <scope>NUCLEOTIDE SEQUENCE [LARGE SCALE GENOMIC DNA]</scope>
    <source>
        <strain evidence="2 3">DSM 6059</strain>
    </source>
</reference>
<dbReference type="AlphaFoldDB" id="A0A1I1ERV8"/>
<keyword evidence="3" id="KW-1185">Reference proteome</keyword>
<dbReference type="STRING" id="1123010.SAMN02745724_00411"/>
<feature type="domain" description="Tll0287-like" evidence="1">
    <location>
        <begin position="90"/>
        <end position="242"/>
    </location>
</feature>
<name>A0A1I1ERV8_9GAMM</name>
<evidence type="ECO:0000313" key="2">
    <source>
        <dbReference type="EMBL" id="SFB89831.1"/>
    </source>
</evidence>